<feature type="compositionally biased region" description="Basic and acidic residues" evidence="1">
    <location>
        <begin position="180"/>
        <end position="195"/>
    </location>
</feature>
<dbReference type="STRING" id="135651.G0MRX6"/>
<dbReference type="eggNOG" id="ENOG502T3BN">
    <property type="taxonomic scope" value="Eukaryota"/>
</dbReference>
<accession>G0MRX6</accession>
<dbReference type="HOGENOM" id="CLU_1200741_0_0_1"/>
<dbReference type="AlphaFoldDB" id="G0MRX6"/>
<organism evidence="4">
    <name type="scientific">Caenorhabditis brenneri</name>
    <name type="common">Nematode worm</name>
    <dbReference type="NCBI Taxonomy" id="135651"/>
    <lineage>
        <taxon>Eukaryota</taxon>
        <taxon>Metazoa</taxon>
        <taxon>Ecdysozoa</taxon>
        <taxon>Nematoda</taxon>
        <taxon>Chromadorea</taxon>
        <taxon>Rhabditida</taxon>
        <taxon>Rhabditina</taxon>
        <taxon>Rhabditomorpha</taxon>
        <taxon>Rhabditoidea</taxon>
        <taxon>Rhabditidae</taxon>
        <taxon>Peloderinae</taxon>
        <taxon>Caenorhabditis</taxon>
    </lineage>
</organism>
<feature type="domain" description="PH-15" evidence="2">
    <location>
        <begin position="12"/>
        <end position="123"/>
    </location>
</feature>
<protein>
    <recommendedName>
        <fullName evidence="2">PH-15 domain-containing protein</fullName>
    </recommendedName>
</protein>
<dbReference type="EMBL" id="GL379809">
    <property type="protein sequence ID" value="EGT42624.1"/>
    <property type="molecule type" value="Genomic_DNA"/>
</dbReference>
<dbReference type="InterPro" id="IPR040443">
    <property type="entry name" value="PH_15"/>
</dbReference>
<dbReference type="Proteomes" id="UP000008068">
    <property type="component" value="Unassembled WGS sequence"/>
</dbReference>
<evidence type="ECO:0000256" key="1">
    <source>
        <dbReference type="SAM" id="MobiDB-lite"/>
    </source>
</evidence>
<feature type="compositionally biased region" description="Low complexity" evidence="1">
    <location>
        <begin position="169"/>
        <end position="179"/>
    </location>
</feature>
<dbReference type="FunCoup" id="G0MRX6">
    <property type="interactions" value="6"/>
</dbReference>
<dbReference type="Pfam" id="PF17339">
    <property type="entry name" value="PH_15"/>
    <property type="match status" value="1"/>
</dbReference>
<proteinExistence type="predicted"/>
<reference evidence="4" key="1">
    <citation type="submission" date="2011-07" db="EMBL/GenBank/DDBJ databases">
        <authorList>
            <consortium name="Caenorhabditis brenneri Sequencing and Analysis Consortium"/>
            <person name="Wilson R.K."/>
        </authorList>
    </citation>
    <scope>NUCLEOTIDE SEQUENCE [LARGE SCALE GENOMIC DNA]</scope>
    <source>
        <strain evidence="4">PB2801</strain>
    </source>
</reference>
<evidence type="ECO:0000313" key="4">
    <source>
        <dbReference type="Proteomes" id="UP000008068"/>
    </source>
</evidence>
<dbReference type="InParanoid" id="G0MRX6"/>
<dbReference type="OrthoDB" id="5875557at2759"/>
<gene>
    <name evidence="3" type="ORF">CAEBREN_21119</name>
</gene>
<feature type="compositionally biased region" description="Basic and acidic residues" evidence="1">
    <location>
        <begin position="204"/>
        <end position="231"/>
    </location>
</feature>
<keyword evidence="4" id="KW-1185">Reference proteome</keyword>
<name>G0MRX6_CAEBE</name>
<evidence type="ECO:0000313" key="3">
    <source>
        <dbReference type="EMBL" id="EGT42624.1"/>
    </source>
</evidence>
<feature type="region of interest" description="Disordered" evidence="1">
    <location>
        <begin position="161"/>
        <end position="231"/>
    </location>
</feature>
<sequence>MCFNEKQPVVQLPEQNSLCSNPNSGCRYVEVKNGRKSWEKSLAVLIKEDGEPEAKLFIYTYFLRGIGAGKPLIGQIYSLNKPKELKAKKDVDGNIIVTIVTEKKLKLKFRIGVKDGGLWVAAIMSGSFNLISHETHAPVLSKISSELKSLKSVKRPDEVSKLDETQKISPKSFTKSVSKSVKDNVSSKEKTKSTEDSVTLKTVSGKDKIDTTEEVSRTNSEEVENNDRSEH</sequence>
<evidence type="ECO:0000259" key="2">
    <source>
        <dbReference type="Pfam" id="PF17339"/>
    </source>
</evidence>